<sequence>MDWPAPTSVTVIIIFLGLAGYYRRFVKDFLKIASPITKLTQKDVRFHWSEECKEAFAQLKRLLTTAPVLVLPEVGQGFSVYTDASHRGLGCVLMQGTSTVAYASRQLKVHEKNYPTHDLELAAAVFALKIWRHYMYGKTFTLFTDNKSLKYLFTQKDQNMRQRRWLEFMKD</sequence>
<accession>A0AAP0E7U0</accession>
<protein>
    <recommendedName>
        <fullName evidence="8">Reverse transcriptase RNase H-like domain-containing protein</fullName>
    </recommendedName>
</protein>
<evidence type="ECO:0000256" key="6">
    <source>
        <dbReference type="ARBA" id="ARBA00022918"/>
    </source>
</evidence>
<evidence type="ECO:0000256" key="5">
    <source>
        <dbReference type="ARBA" id="ARBA00022801"/>
    </source>
</evidence>
<evidence type="ECO:0000256" key="1">
    <source>
        <dbReference type="ARBA" id="ARBA00022679"/>
    </source>
</evidence>
<dbReference type="FunFam" id="3.30.70.270:FF:000020">
    <property type="entry name" value="Transposon Tf2-6 polyprotein-like Protein"/>
    <property type="match status" value="1"/>
</dbReference>
<dbReference type="InterPro" id="IPR043128">
    <property type="entry name" value="Rev_trsase/Diguanyl_cyclase"/>
</dbReference>
<feature type="transmembrane region" description="Helical" evidence="7">
    <location>
        <begin position="6"/>
        <end position="22"/>
    </location>
</feature>
<dbReference type="Pfam" id="PF17917">
    <property type="entry name" value="RT_RNaseH"/>
    <property type="match status" value="1"/>
</dbReference>
<dbReference type="AlphaFoldDB" id="A0AAP0E7U0"/>
<dbReference type="PANTHER" id="PTHR34072">
    <property type="entry name" value="ENZYMATIC POLYPROTEIN-RELATED"/>
    <property type="match status" value="1"/>
</dbReference>
<keyword evidence="3" id="KW-0540">Nuclease</keyword>
<dbReference type="EMBL" id="JBBNAG010000012">
    <property type="protein sequence ID" value="KAK9088300.1"/>
    <property type="molecule type" value="Genomic_DNA"/>
</dbReference>
<feature type="domain" description="Reverse transcriptase RNase H-like" evidence="8">
    <location>
        <begin position="77"/>
        <end position="170"/>
    </location>
</feature>
<evidence type="ECO:0000256" key="3">
    <source>
        <dbReference type="ARBA" id="ARBA00022722"/>
    </source>
</evidence>
<dbReference type="GO" id="GO:0003964">
    <property type="term" value="F:RNA-directed DNA polymerase activity"/>
    <property type="evidence" value="ECO:0007669"/>
    <property type="project" value="UniProtKB-KW"/>
</dbReference>
<evidence type="ECO:0000256" key="7">
    <source>
        <dbReference type="SAM" id="Phobius"/>
    </source>
</evidence>
<dbReference type="Gene3D" id="3.30.70.270">
    <property type="match status" value="1"/>
</dbReference>
<dbReference type="Proteomes" id="UP001419268">
    <property type="component" value="Unassembled WGS sequence"/>
</dbReference>
<keyword evidence="2" id="KW-0548">Nucleotidyltransferase</keyword>
<keyword evidence="5" id="KW-0378">Hydrolase</keyword>
<evidence type="ECO:0000259" key="8">
    <source>
        <dbReference type="Pfam" id="PF17917"/>
    </source>
</evidence>
<proteinExistence type="predicted"/>
<keyword evidence="7" id="KW-1133">Transmembrane helix</keyword>
<evidence type="ECO:0000256" key="4">
    <source>
        <dbReference type="ARBA" id="ARBA00022759"/>
    </source>
</evidence>
<evidence type="ECO:0000313" key="10">
    <source>
        <dbReference type="Proteomes" id="UP001419268"/>
    </source>
</evidence>
<organism evidence="9 10">
    <name type="scientific">Stephania cephalantha</name>
    <dbReference type="NCBI Taxonomy" id="152367"/>
    <lineage>
        <taxon>Eukaryota</taxon>
        <taxon>Viridiplantae</taxon>
        <taxon>Streptophyta</taxon>
        <taxon>Embryophyta</taxon>
        <taxon>Tracheophyta</taxon>
        <taxon>Spermatophyta</taxon>
        <taxon>Magnoliopsida</taxon>
        <taxon>Ranunculales</taxon>
        <taxon>Menispermaceae</taxon>
        <taxon>Menispermoideae</taxon>
        <taxon>Cissampelideae</taxon>
        <taxon>Stephania</taxon>
    </lineage>
</organism>
<dbReference type="InterPro" id="IPR041373">
    <property type="entry name" value="RT_RNaseH"/>
</dbReference>
<keyword evidence="6" id="KW-0695">RNA-directed DNA polymerase</keyword>
<evidence type="ECO:0000313" key="9">
    <source>
        <dbReference type="EMBL" id="KAK9088300.1"/>
    </source>
</evidence>
<keyword evidence="1" id="KW-0808">Transferase</keyword>
<dbReference type="SUPFAM" id="SSF56672">
    <property type="entry name" value="DNA/RNA polymerases"/>
    <property type="match status" value="1"/>
</dbReference>
<dbReference type="CDD" id="cd09274">
    <property type="entry name" value="RNase_HI_RT_Ty3"/>
    <property type="match status" value="1"/>
</dbReference>
<keyword evidence="7" id="KW-0472">Membrane</keyword>
<gene>
    <name evidence="9" type="ORF">Scep_027382</name>
</gene>
<dbReference type="GO" id="GO:0004519">
    <property type="term" value="F:endonuclease activity"/>
    <property type="evidence" value="ECO:0007669"/>
    <property type="project" value="UniProtKB-KW"/>
</dbReference>
<evidence type="ECO:0000256" key="2">
    <source>
        <dbReference type="ARBA" id="ARBA00022695"/>
    </source>
</evidence>
<dbReference type="PANTHER" id="PTHR34072:SF59">
    <property type="entry name" value="CCHC-TYPE INTEGRASE"/>
    <property type="match status" value="1"/>
</dbReference>
<reference evidence="9 10" key="1">
    <citation type="submission" date="2024-01" db="EMBL/GenBank/DDBJ databases">
        <title>Genome assemblies of Stephania.</title>
        <authorList>
            <person name="Yang L."/>
        </authorList>
    </citation>
    <scope>NUCLEOTIDE SEQUENCE [LARGE SCALE GENOMIC DNA]</scope>
    <source>
        <strain evidence="9">JXDWG</strain>
        <tissue evidence="9">Leaf</tissue>
    </source>
</reference>
<keyword evidence="10" id="KW-1185">Reference proteome</keyword>
<comment type="caution">
    <text evidence="9">The sequence shown here is derived from an EMBL/GenBank/DDBJ whole genome shotgun (WGS) entry which is preliminary data.</text>
</comment>
<dbReference type="GO" id="GO:0016787">
    <property type="term" value="F:hydrolase activity"/>
    <property type="evidence" value="ECO:0007669"/>
    <property type="project" value="UniProtKB-KW"/>
</dbReference>
<name>A0AAP0E7U0_9MAGN</name>
<dbReference type="InterPro" id="IPR043502">
    <property type="entry name" value="DNA/RNA_pol_sf"/>
</dbReference>
<keyword evidence="7" id="KW-0812">Transmembrane</keyword>
<keyword evidence="4" id="KW-0255">Endonuclease</keyword>